<dbReference type="PANTHER" id="PTHR45828:SF44">
    <property type="entry name" value="FERRIC-CHELATE REDUCTASE 1-RELATED"/>
    <property type="match status" value="1"/>
</dbReference>
<feature type="region of interest" description="Disordered" evidence="11">
    <location>
        <begin position="169"/>
        <end position="199"/>
    </location>
</feature>
<feature type="transmembrane region" description="Helical" evidence="12">
    <location>
        <begin position="416"/>
        <end position="438"/>
    </location>
</feature>
<feature type="chain" id="PRO_5004867324" evidence="13">
    <location>
        <begin position="23"/>
        <end position="594"/>
    </location>
</feature>
<evidence type="ECO:0000256" key="10">
    <source>
        <dbReference type="ARBA" id="ARBA00023180"/>
    </source>
</evidence>
<feature type="transmembrane region" description="Helical" evidence="12">
    <location>
        <begin position="514"/>
        <end position="532"/>
    </location>
</feature>
<evidence type="ECO:0000256" key="5">
    <source>
        <dbReference type="ARBA" id="ARBA00022692"/>
    </source>
</evidence>
<keyword evidence="5 12" id="KW-0812">Transmembrane</keyword>
<dbReference type="CDD" id="cd08544">
    <property type="entry name" value="Reeler"/>
    <property type="match status" value="1"/>
</dbReference>
<dbReference type="SMART" id="SM00665">
    <property type="entry name" value="B561"/>
    <property type="match status" value="1"/>
</dbReference>
<dbReference type="Proteomes" id="UP000018468">
    <property type="component" value="Linkage group LG10"/>
</dbReference>
<dbReference type="Ensembl" id="ENSLOCT00000001335.1">
    <property type="protein sequence ID" value="ENSLOCP00000001330.1"/>
    <property type="gene ID" value="ENSLOCG00000001160.1"/>
</dbReference>
<evidence type="ECO:0000259" key="16">
    <source>
        <dbReference type="PROSITE" id="PS51019"/>
    </source>
</evidence>
<name>W5LYX3_LEPOC</name>
<dbReference type="eggNOG" id="KOG4293">
    <property type="taxonomic scope" value="Eukaryota"/>
</dbReference>
<keyword evidence="7 12" id="KW-1133">Transmembrane helix</keyword>
<dbReference type="CDD" id="cd08760">
    <property type="entry name" value="Cyt_b561_FRRS1_like"/>
    <property type="match status" value="1"/>
</dbReference>
<feature type="domain" description="Reelin" evidence="16">
    <location>
        <begin position="13"/>
        <end position="182"/>
    </location>
</feature>
<comment type="cofactor">
    <cofactor evidence="1">
        <name>heme b</name>
        <dbReference type="ChEBI" id="CHEBI:60344"/>
    </cofactor>
</comment>
<evidence type="ECO:0000259" key="14">
    <source>
        <dbReference type="PROSITE" id="PS50836"/>
    </source>
</evidence>
<dbReference type="Gene3D" id="2.60.40.4060">
    <property type="entry name" value="Reeler domain"/>
    <property type="match status" value="1"/>
</dbReference>
<dbReference type="PANTHER" id="PTHR45828">
    <property type="entry name" value="CYTOCHROME B561/FERRIC REDUCTASE TRANSMEMBRANE"/>
    <property type="match status" value="1"/>
</dbReference>
<evidence type="ECO:0000256" key="7">
    <source>
        <dbReference type="ARBA" id="ARBA00022989"/>
    </source>
</evidence>
<dbReference type="CDD" id="cd09628">
    <property type="entry name" value="DOMON_SDR_2_like"/>
    <property type="match status" value="1"/>
</dbReference>
<dbReference type="GO" id="GO:0016020">
    <property type="term" value="C:membrane"/>
    <property type="evidence" value="ECO:0000318"/>
    <property type="project" value="GO_Central"/>
</dbReference>
<dbReference type="InterPro" id="IPR042307">
    <property type="entry name" value="Reeler_sf"/>
</dbReference>
<dbReference type="GeneTree" id="ENSGT00940000164178"/>
<evidence type="ECO:0000256" key="13">
    <source>
        <dbReference type="SAM" id="SignalP"/>
    </source>
</evidence>
<keyword evidence="4" id="KW-0813">Transport</keyword>
<comment type="similarity">
    <text evidence="3">Belongs to the FRRS1 family.</text>
</comment>
<dbReference type="FunFam" id="2.60.40.4060:FF:000003">
    <property type="entry name" value="Ferric chelate reductase 1"/>
    <property type="match status" value="1"/>
</dbReference>
<dbReference type="PROSITE" id="PS50939">
    <property type="entry name" value="CYTOCHROME_B561"/>
    <property type="match status" value="1"/>
</dbReference>
<keyword evidence="10" id="KW-0325">Glycoprotein</keyword>
<dbReference type="InterPro" id="IPR002861">
    <property type="entry name" value="Reeler_dom"/>
</dbReference>
<dbReference type="EMBL" id="AHAT01034668">
    <property type="status" value="NOT_ANNOTATED_CDS"/>
    <property type="molecule type" value="Genomic_DNA"/>
</dbReference>
<feature type="signal peptide" evidence="13">
    <location>
        <begin position="1"/>
        <end position="22"/>
    </location>
</feature>
<evidence type="ECO:0000256" key="2">
    <source>
        <dbReference type="ARBA" id="ARBA00004141"/>
    </source>
</evidence>
<comment type="subcellular location">
    <subcellularLocation>
        <location evidence="2">Membrane</location>
        <topology evidence="2">Multi-pass membrane protein</topology>
    </subcellularLocation>
</comment>
<evidence type="ECO:0000259" key="15">
    <source>
        <dbReference type="PROSITE" id="PS50939"/>
    </source>
</evidence>
<evidence type="ECO:0000256" key="1">
    <source>
        <dbReference type="ARBA" id="ARBA00001970"/>
    </source>
</evidence>
<accession>W5LYX3</accession>
<dbReference type="InParanoid" id="W5LYX3"/>
<sequence length="594" mass="63816">MDKRRLFFILLVCKSAVLGVMGYGNGAVTSACSNMVPNHGGSNQTVTSPYSVTRSQNSYKEGDSITVTLQANSNSFKGFLLEARETGGSSNPVGTFTVAGADSKGLSCNGIQNSAVTQTTSSSKSTISATWKAPTSGNLKEIEFRATFVQSKNVFWVAVPSASVAYNGTTSSGSTTPSVNAPAPTSTTTKSPSSSSDGCGVSKSCFSYPNSCNPATNSDCYFMSSAVFPSSSNSPIQFQMCGRSDGYVSFGFSDDVEMGNDDIYACVLDGNGVVQIQHAYSTGTTKPNTLPLGNVTEIKSSYSNGIICCSFNSSNTISTQRSAGKSLLYYILFAYGPASQGEIQYHPKRPFVSTGKVDLAAAQVANGSSEQPSIIKAHGALMLIAWMTTGSLGMIMARYFKRITTGKKMCGKDFWFLVHVFLMILTVAATIIAFVLAFSSAGNWSGGAHPVLGCIVMILAFVQPAAAFFRCDPTHKLRVVFNTFHALNALVIKIVSVAAIFTGLQLLDSSPNQWLAKVMGGFVGWEFLFYLLQDFHLFYRKKDISETFLNTVRVTKYCTCVSVFQMRFEVMFLVLYLLGNLMFLIALLVGIDHV</sequence>
<evidence type="ECO:0000313" key="18">
    <source>
        <dbReference type="Proteomes" id="UP000018468"/>
    </source>
</evidence>
<evidence type="ECO:0000256" key="4">
    <source>
        <dbReference type="ARBA" id="ARBA00022448"/>
    </source>
</evidence>
<organism evidence="17 18">
    <name type="scientific">Lepisosteus oculatus</name>
    <name type="common">Spotted gar</name>
    <dbReference type="NCBI Taxonomy" id="7918"/>
    <lineage>
        <taxon>Eukaryota</taxon>
        <taxon>Metazoa</taxon>
        <taxon>Chordata</taxon>
        <taxon>Craniata</taxon>
        <taxon>Vertebrata</taxon>
        <taxon>Euteleostomi</taxon>
        <taxon>Actinopterygii</taxon>
        <taxon>Neopterygii</taxon>
        <taxon>Holostei</taxon>
        <taxon>Semionotiformes</taxon>
        <taxon>Lepisosteidae</taxon>
        <taxon>Lepisosteus</taxon>
    </lineage>
</organism>
<feature type="transmembrane region" description="Helical" evidence="12">
    <location>
        <begin position="570"/>
        <end position="591"/>
    </location>
</feature>
<feature type="transmembrane region" description="Helical" evidence="12">
    <location>
        <begin position="450"/>
        <end position="469"/>
    </location>
</feature>
<reference evidence="17" key="3">
    <citation type="submission" date="2025-09" db="UniProtKB">
        <authorList>
            <consortium name="Ensembl"/>
        </authorList>
    </citation>
    <scope>IDENTIFICATION</scope>
</reference>
<dbReference type="Gene3D" id="1.20.120.1770">
    <property type="match status" value="1"/>
</dbReference>
<dbReference type="SMART" id="SM00664">
    <property type="entry name" value="DoH"/>
    <property type="match status" value="1"/>
</dbReference>
<keyword evidence="6" id="KW-0249">Electron transport</keyword>
<dbReference type="PROSITE" id="PS51257">
    <property type="entry name" value="PROKAR_LIPOPROTEIN"/>
    <property type="match status" value="1"/>
</dbReference>
<keyword evidence="8" id="KW-0408">Iron</keyword>
<evidence type="ECO:0000256" key="8">
    <source>
        <dbReference type="ARBA" id="ARBA00023004"/>
    </source>
</evidence>
<feature type="domain" description="DOMON" evidence="14">
    <location>
        <begin position="219"/>
        <end position="336"/>
    </location>
</feature>
<dbReference type="InterPro" id="IPR051237">
    <property type="entry name" value="Ferric-chelate_Red/DefProt"/>
</dbReference>
<evidence type="ECO:0000256" key="3">
    <source>
        <dbReference type="ARBA" id="ARBA00009195"/>
    </source>
</evidence>
<evidence type="ECO:0000256" key="9">
    <source>
        <dbReference type="ARBA" id="ARBA00023136"/>
    </source>
</evidence>
<feature type="transmembrane region" description="Helical" evidence="12">
    <location>
        <begin position="377"/>
        <end position="395"/>
    </location>
</feature>
<proteinExistence type="inferred from homology"/>
<dbReference type="PROSITE" id="PS51019">
    <property type="entry name" value="REELIN"/>
    <property type="match status" value="1"/>
</dbReference>
<feature type="domain" description="Cytochrome b561" evidence="15">
    <location>
        <begin position="340"/>
        <end position="539"/>
    </location>
</feature>
<dbReference type="OMA" id="WFHALNA"/>
<protein>
    <submittedName>
        <fullName evidence="17">Ferric chelate reductase 1</fullName>
    </submittedName>
</protein>
<evidence type="ECO:0000256" key="6">
    <source>
        <dbReference type="ARBA" id="ARBA00022982"/>
    </source>
</evidence>
<evidence type="ECO:0000256" key="12">
    <source>
        <dbReference type="SAM" id="Phobius"/>
    </source>
</evidence>
<dbReference type="InterPro" id="IPR006593">
    <property type="entry name" value="Cyt_b561/ferric_Rdtase_TM"/>
</dbReference>
<dbReference type="Pfam" id="PF03351">
    <property type="entry name" value="DOMON"/>
    <property type="match status" value="1"/>
</dbReference>
<dbReference type="InterPro" id="IPR005018">
    <property type="entry name" value="DOMON_domain"/>
</dbReference>
<dbReference type="STRING" id="7918.ENSLOCP00000001330"/>
<keyword evidence="9 12" id="KW-0472">Membrane</keyword>
<dbReference type="FunCoup" id="W5LYX3">
    <property type="interactions" value="35"/>
</dbReference>
<dbReference type="Bgee" id="ENSLOCG00000001160">
    <property type="expression patterns" value="Expressed in pharyngeal gill and 7 other cell types or tissues"/>
</dbReference>
<dbReference type="PROSITE" id="PS50836">
    <property type="entry name" value="DOMON"/>
    <property type="match status" value="1"/>
</dbReference>
<keyword evidence="18" id="KW-1185">Reference proteome</keyword>
<dbReference type="Pfam" id="PF02014">
    <property type="entry name" value="Reeler"/>
    <property type="match status" value="1"/>
</dbReference>
<feature type="transmembrane region" description="Helical" evidence="12">
    <location>
        <begin position="481"/>
        <end position="502"/>
    </location>
</feature>
<reference evidence="18" key="1">
    <citation type="submission" date="2011-12" db="EMBL/GenBank/DDBJ databases">
        <title>The Draft Genome of Lepisosteus oculatus.</title>
        <authorList>
            <consortium name="The Broad Institute Genome Assembly &amp; Analysis Group"/>
            <consortium name="Computational R&amp;D Group"/>
            <consortium name="and Sequencing Platform"/>
            <person name="Di Palma F."/>
            <person name="Alfoldi J."/>
            <person name="Johnson J."/>
            <person name="Berlin A."/>
            <person name="Gnerre S."/>
            <person name="Jaffe D."/>
            <person name="MacCallum I."/>
            <person name="Young S."/>
            <person name="Walker B.J."/>
            <person name="Lander E.S."/>
            <person name="Lindblad-Toh K."/>
        </authorList>
    </citation>
    <scope>NUCLEOTIDE SEQUENCE [LARGE SCALE GENOMIC DNA]</scope>
</reference>
<reference evidence="17" key="2">
    <citation type="submission" date="2025-08" db="UniProtKB">
        <authorList>
            <consortium name="Ensembl"/>
        </authorList>
    </citation>
    <scope>IDENTIFICATION</scope>
</reference>
<keyword evidence="13" id="KW-0732">Signal</keyword>
<evidence type="ECO:0000256" key="11">
    <source>
        <dbReference type="SAM" id="MobiDB-lite"/>
    </source>
</evidence>
<dbReference type="AlphaFoldDB" id="W5LYX3"/>
<evidence type="ECO:0000313" key="17">
    <source>
        <dbReference type="Ensembl" id="ENSLOCP00000001330.1"/>
    </source>
</evidence>